<comment type="caution">
    <text evidence="2">The sequence shown here is derived from an EMBL/GenBank/DDBJ whole genome shotgun (WGS) entry which is preliminary data.</text>
</comment>
<evidence type="ECO:0000313" key="3">
    <source>
        <dbReference type="Proteomes" id="UP001290101"/>
    </source>
</evidence>
<sequence length="207" mass="22182">MPRPFGFDLGLGGSRHPDRGFAARGDGDQPGWRVREVAAHLTLAHTGVRSAAVAMLRARGSFDRMIHDTAVRQAALPVEQYAIRLRGMVGSRRKAPGVTRLEPLLDVLVHGQDIALPLGRSRPMPTDAAATAATRAWTMGWPFDARRRLDGFELVAVDHDWSVGRGPQVEGPIAAILLLLTGRYAVLPELSGPGAPDLTARLAPAPA</sequence>
<dbReference type="InterPro" id="IPR017517">
    <property type="entry name" value="Maleyloyr_isom"/>
</dbReference>
<protein>
    <submittedName>
        <fullName evidence="2">Maleylpyruvate isomerase family mycothiol-dependent enzyme</fullName>
    </submittedName>
</protein>
<keyword evidence="2" id="KW-0413">Isomerase</keyword>
<proteinExistence type="predicted"/>
<dbReference type="NCBIfam" id="TIGR03083">
    <property type="entry name" value="maleylpyruvate isomerase family mycothiol-dependent enzyme"/>
    <property type="match status" value="1"/>
</dbReference>
<dbReference type="InterPro" id="IPR034660">
    <property type="entry name" value="DinB/YfiT-like"/>
</dbReference>
<keyword evidence="3" id="KW-1185">Reference proteome</keyword>
<evidence type="ECO:0000256" key="1">
    <source>
        <dbReference type="SAM" id="MobiDB-lite"/>
    </source>
</evidence>
<dbReference type="Proteomes" id="UP001290101">
    <property type="component" value="Unassembled WGS sequence"/>
</dbReference>
<feature type="compositionally biased region" description="Basic and acidic residues" evidence="1">
    <location>
        <begin position="15"/>
        <end position="27"/>
    </location>
</feature>
<reference evidence="2 3" key="1">
    <citation type="submission" date="2023-12" db="EMBL/GenBank/DDBJ databases">
        <title>Micromonospora sp. nov., isolated from Atacama Desert.</title>
        <authorList>
            <person name="Carro L."/>
            <person name="Golinska P."/>
            <person name="Klenk H.-P."/>
            <person name="Goodfellow M."/>
        </authorList>
    </citation>
    <scope>NUCLEOTIDE SEQUENCE [LARGE SCALE GENOMIC DNA]</scope>
    <source>
        <strain evidence="2 3">4G53</strain>
    </source>
</reference>
<gene>
    <name evidence="2" type="ORF">U2F25_08785</name>
</gene>
<dbReference type="SUPFAM" id="SSF109854">
    <property type="entry name" value="DinB/YfiT-like putative metalloenzymes"/>
    <property type="match status" value="1"/>
</dbReference>
<evidence type="ECO:0000313" key="2">
    <source>
        <dbReference type="EMBL" id="MDZ5489560.1"/>
    </source>
</evidence>
<organism evidence="2 3">
    <name type="scientific">Micromonospora sicca</name>
    <dbReference type="NCBI Taxonomy" id="2202420"/>
    <lineage>
        <taxon>Bacteria</taxon>
        <taxon>Bacillati</taxon>
        <taxon>Actinomycetota</taxon>
        <taxon>Actinomycetes</taxon>
        <taxon>Micromonosporales</taxon>
        <taxon>Micromonosporaceae</taxon>
        <taxon>Micromonospora</taxon>
    </lineage>
</organism>
<dbReference type="GO" id="GO:0016853">
    <property type="term" value="F:isomerase activity"/>
    <property type="evidence" value="ECO:0007669"/>
    <property type="project" value="UniProtKB-KW"/>
</dbReference>
<feature type="region of interest" description="Disordered" evidence="1">
    <location>
        <begin position="1"/>
        <end position="27"/>
    </location>
</feature>
<name>A0ABU5JAK9_9ACTN</name>
<dbReference type="EMBL" id="JAXOTQ010000009">
    <property type="protein sequence ID" value="MDZ5489560.1"/>
    <property type="molecule type" value="Genomic_DNA"/>
</dbReference>
<dbReference type="RefSeq" id="WP_322439892.1">
    <property type="nucleotide sequence ID" value="NZ_JAXOTQ010000009.1"/>
</dbReference>
<accession>A0ABU5JAK9</accession>